<dbReference type="InterPro" id="IPR001810">
    <property type="entry name" value="F-box_dom"/>
</dbReference>
<feature type="domain" description="F-box" evidence="1">
    <location>
        <begin position="1"/>
        <end position="49"/>
    </location>
</feature>
<dbReference type="PANTHER" id="PTHR31293:SF12">
    <property type="entry name" value="RNI-LIKE SUPERFAMILY PROTEIN"/>
    <property type="match status" value="1"/>
</dbReference>
<dbReference type="InterPro" id="IPR036047">
    <property type="entry name" value="F-box-like_dom_sf"/>
</dbReference>
<dbReference type="PANTHER" id="PTHR31293">
    <property type="entry name" value="RNI-LIKE SUPERFAMILY PROTEIN"/>
    <property type="match status" value="1"/>
</dbReference>
<sequence length="443" mass="50081">MDRISNLPKEVISHIVSFLSAKEAVFTSLLSKKWQNLFTIIPKLRFDDTDEIQGSFSDFVDGVIALPSTTRVRKFNLRCRDRVDPAQYDLINRCLCDVLKRGVLVLKLDIGIGKHYDLPFQFFTCKTVVKVELEGGYGDGFVVDVLPANAFLPALETLTLSVIQFDDLRGCAFVKLLSACPVLKELTIFGMRWQRREWSGTLCSPTLQRLIIQDFHPSQFTILTLDTPSLTYFECSDASPDEFSIVNLDSLVEAKLHLMLTGEYQCHVLDEGFVIHDSSSSPSNLIKGLGSVEIMDISFQNTFDALYSFHESIPVFENLYHLTIRCDDEEDCLAFLPYLLKKSPNLETLVIDGPLHYNEEQPKSVCKCLLGYSFLLSCPVKVLQITDYRGTKGEVEQLKHFIEKLSCLKLVKLHSCDGPDVDKKKLMIPRASSKCKIKVTFSS</sequence>
<accession>A0A6J0P111</accession>
<dbReference type="SMART" id="SM00579">
    <property type="entry name" value="FBD"/>
    <property type="match status" value="1"/>
</dbReference>
<dbReference type="Proteomes" id="UP000504610">
    <property type="component" value="Chromosome 5"/>
</dbReference>
<evidence type="ECO:0000259" key="1">
    <source>
        <dbReference type="PROSITE" id="PS50181"/>
    </source>
</evidence>
<organism evidence="2 3">
    <name type="scientific">Raphanus sativus</name>
    <name type="common">Radish</name>
    <name type="synonym">Raphanus raphanistrum var. sativus</name>
    <dbReference type="NCBI Taxonomy" id="3726"/>
    <lineage>
        <taxon>Eukaryota</taxon>
        <taxon>Viridiplantae</taxon>
        <taxon>Streptophyta</taxon>
        <taxon>Embryophyta</taxon>
        <taxon>Tracheophyta</taxon>
        <taxon>Spermatophyta</taxon>
        <taxon>Magnoliopsida</taxon>
        <taxon>eudicotyledons</taxon>
        <taxon>Gunneridae</taxon>
        <taxon>Pentapetalae</taxon>
        <taxon>rosids</taxon>
        <taxon>malvids</taxon>
        <taxon>Brassicales</taxon>
        <taxon>Brassicaceae</taxon>
        <taxon>Brassiceae</taxon>
        <taxon>Raphanus</taxon>
    </lineage>
</organism>
<dbReference type="InterPro" id="IPR006566">
    <property type="entry name" value="FBD"/>
</dbReference>
<name>A0A6J0P111_RAPSA</name>
<proteinExistence type="predicted"/>
<dbReference type="SUPFAM" id="SSF52047">
    <property type="entry name" value="RNI-like"/>
    <property type="match status" value="1"/>
</dbReference>
<reference evidence="3" key="2">
    <citation type="submission" date="2025-08" db="UniProtKB">
        <authorList>
            <consortium name="RefSeq"/>
        </authorList>
    </citation>
    <scope>IDENTIFICATION</scope>
    <source>
        <tissue evidence="3">Leaf</tissue>
    </source>
</reference>
<dbReference type="Pfam" id="PF24758">
    <property type="entry name" value="LRR_At5g56370"/>
    <property type="match status" value="1"/>
</dbReference>
<protein>
    <submittedName>
        <fullName evidence="3">F-box/LRR-repeat protein At3g58980-like</fullName>
    </submittedName>
</protein>
<dbReference type="InterPro" id="IPR055294">
    <property type="entry name" value="FBL60-like"/>
</dbReference>
<dbReference type="KEGG" id="rsz:108861000"/>
<evidence type="ECO:0000313" key="2">
    <source>
        <dbReference type="Proteomes" id="UP000504610"/>
    </source>
</evidence>
<dbReference type="Pfam" id="PF00646">
    <property type="entry name" value="F-box"/>
    <property type="match status" value="1"/>
</dbReference>
<dbReference type="Gene3D" id="1.20.1280.50">
    <property type="match status" value="1"/>
</dbReference>
<reference evidence="2" key="1">
    <citation type="journal article" date="2019" name="Database">
        <title>The radish genome database (RadishGD): an integrated information resource for radish genomics.</title>
        <authorList>
            <person name="Yu H.J."/>
            <person name="Baek S."/>
            <person name="Lee Y.J."/>
            <person name="Cho A."/>
            <person name="Mun J.H."/>
        </authorList>
    </citation>
    <scope>NUCLEOTIDE SEQUENCE [LARGE SCALE GENOMIC DNA]</scope>
    <source>
        <strain evidence="2">cv. WK10039</strain>
    </source>
</reference>
<dbReference type="Gene3D" id="3.80.10.10">
    <property type="entry name" value="Ribonuclease Inhibitor"/>
    <property type="match status" value="1"/>
</dbReference>
<dbReference type="InterPro" id="IPR032675">
    <property type="entry name" value="LRR_dom_sf"/>
</dbReference>
<keyword evidence="2" id="KW-1185">Reference proteome</keyword>
<dbReference type="PROSITE" id="PS50181">
    <property type="entry name" value="FBOX"/>
    <property type="match status" value="1"/>
</dbReference>
<dbReference type="RefSeq" id="XP_018490335.1">
    <property type="nucleotide sequence ID" value="XM_018634833.2"/>
</dbReference>
<dbReference type="InterPro" id="IPR055411">
    <property type="entry name" value="LRR_FXL15/At3g58940/PEG3-like"/>
</dbReference>
<gene>
    <name evidence="3" type="primary">LOC108861000</name>
</gene>
<dbReference type="AlphaFoldDB" id="A0A6J0P111"/>
<evidence type="ECO:0000313" key="3">
    <source>
        <dbReference type="RefSeq" id="XP_018490335.1"/>
    </source>
</evidence>
<dbReference type="GeneID" id="108861000"/>
<dbReference type="CDD" id="cd22160">
    <property type="entry name" value="F-box_AtFBL13-like"/>
    <property type="match status" value="1"/>
</dbReference>
<dbReference type="SUPFAM" id="SSF81383">
    <property type="entry name" value="F-box domain"/>
    <property type="match status" value="1"/>
</dbReference>
<dbReference type="InterPro" id="IPR053781">
    <property type="entry name" value="F-box_AtFBL13-like"/>
</dbReference>
<dbReference type="OrthoDB" id="612216at2759"/>